<comment type="similarity">
    <text evidence="1 4">Belongs to the short-chain dehydrogenases/reductases (SDR) family.</text>
</comment>
<dbReference type="OrthoDB" id="1933717at2759"/>
<evidence type="ECO:0000256" key="1">
    <source>
        <dbReference type="ARBA" id="ARBA00006484"/>
    </source>
</evidence>
<evidence type="ECO:0000313" key="7">
    <source>
        <dbReference type="Proteomes" id="UP000308092"/>
    </source>
</evidence>
<evidence type="ECO:0000313" key="5">
    <source>
        <dbReference type="EMBL" id="KAA8652851.1"/>
    </source>
</evidence>
<dbReference type="VEuPathDB" id="FungiDB:EYZ11_003320"/>
<dbReference type="SUPFAM" id="SSF51735">
    <property type="entry name" value="NAD(P)-binding Rossmann-fold domains"/>
    <property type="match status" value="1"/>
</dbReference>
<dbReference type="GO" id="GO:0016616">
    <property type="term" value="F:oxidoreductase activity, acting on the CH-OH group of donors, NAD or NADP as acceptor"/>
    <property type="evidence" value="ECO:0007669"/>
    <property type="project" value="TreeGrafter"/>
</dbReference>
<dbReference type="Proteomes" id="UP000308092">
    <property type="component" value="Unassembled WGS sequence"/>
</dbReference>
<gene>
    <name evidence="5" type="ORF">ATNIH1004_001760</name>
    <name evidence="6" type="ORF">EYZ11_003320</name>
</gene>
<dbReference type="PRINTS" id="PR00080">
    <property type="entry name" value="SDRFAMILY"/>
</dbReference>
<dbReference type="InterPro" id="IPR036291">
    <property type="entry name" value="NAD(P)-bd_dom_sf"/>
</dbReference>
<dbReference type="Gene3D" id="3.40.50.720">
    <property type="entry name" value="NAD(P)-binding Rossmann-like Domain"/>
    <property type="match status" value="1"/>
</dbReference>
<keyword evidence="7" id="KW-1185">Reference proteome</keyword>
<evidence type="ECO:0000256" key="3">
    <source>
        <dbReference type="ARBA" id="ARBA00023002"/>
    </source>
</evidence>
<evidence type="ECO:0000313" key="6">
    <source>
        <dbReference type="EMBL" id="THC97211.1"/>
    </source>
</evidence>
<evidence type="ECO:0000256" key="2">
    <source>
        <dbReference type="ARBA" id="ARBA00022857"/>
    </source>
</evidence>
<accession>A0A4S3JTM8</accession>
<dbReference type="Pfam" id="PF00106">
    <property type="entry name" value="adh_short"/>
    <property type="match status" value="1"/>
</dbReference>
<dbReference type="AlphaFoldDB" id="A0A4S3JTM8"/>
<sequence>MATPEFDPDCEVKACAFTSKNYRDVYPAIDPSRPDLSQAGKAFAASFARANVAALGLIGRSAEGLAETEKLINKINPETKVLSIVVDVTDEAGMSNAFRNIVVRLGVPHVLVNNAGTLVSLKPIVDTDVDSWWKTQETNVKGTFVATKAFLNQIGASPSAATIINMTSMAAQGVPPGMSSYSPAKLSVVKFTQFLAAEHPTITSISLDPGVVPTDMGHSVPYLAPLMKDTPELSGGTAVWLASGDKSFLSGRYVSVNWNVEELEKRKVEIKDGNLLTFRLNGCFGGPEVTVEGSK</sequence>
<protein>
    <submittedName>
        <fullName evidence="6">Uncharacterized protein</fullName>
    </submittedName>
</protein>
<organism evidence="6 7">
    <name type="scientific">Aspergillus tanneri</name>
    <dbReference type="NCBI Taxonomy" id="1220188"/>
    <lineage>
        <taxon>Eukaryota</taxon>
        <taxon>Fungi</taxon>
        <taxon>Dikarya</taxon>
        <taxon>Ascomycota</taxon>
        <taxon>Pezizomycotina</taxon>
        <taxon>Eurotiomycetes</taxon>
        <taxon>Eurotiomycetidae</taxon>
        <taxon>Eurotiales</taxon>
        <taxon>Aspergillaceae</taxon>
        <taxon>Aspergillus</taxon>
        <taxon>Aspergillus subgen. Circumdati</taxon>
    </lineage>
</organism>
<dbReference type="PANTHER" id="PTHR42760:SF37">
    <property type="entry name" value="CLAVALDEHYDE DEHYDROGENASE"/>
    <property type="match status" value="1"/>
</dbReference>
<evidence type="ECO:0000313" key="8">
    <source>
        <dbReference type="Proteomes" id="UP000324241"/>
    </source>
</evidence>
<dbReference type="EMBL" id="SOSA01000083">
    <property type="protein sequence ID" value="THC97211.1"/>
    <property type="molecule type" value="Genomic_DNA"/>
</dbReference>
<dbReference type="PRINTS" id="PR00081">
    <property type="entry name" value="GDHRDH"/>
</dbReference>
<evidence type="ECO:0000256" key="4">
    <source>
        <dbReference type="RuleBase" id="RU000363"/>
    </source>
</evidence>
<dbReference type="PANTHER" id="PTHR42760">
    <property type="entry name" value="SHORT-CHAIN DEHYDROGENASES/REDUCTASES FAMILY MEMBER"/>
    <property type="match status" value="1"/>
</dbReference>
<dbReference type="EMBL" id="QUQM01000002">
    <property type="protein sequence ID" value="KAA8652851.1"/>
    <property type="molecule type" value="Genomic_DNA"/>
</dbReference>
<dbReference type="RefSeq" id="XP_033432212.1">
    <property type="nucleotide sequence ID" value="XM_033566455.1"/>
</dbReference>
<keyword evidence="3" id="KW-0560">Oxidoreductase</keyword>
<dbReference type="STRING" id="1220188.A0A4S3JTM8"/>
<reference evidence="5 8" key="2">
    <citation type="submission" date="2019-08" db="EMBL/GenBank/DDBJ databases">
        <title>The genome sequence of a newly discovered highly antifungal drug resistant Aspergillus species, Aspergillus tanneri NIH 1004.</title>
        <authorList>
            <person name="Mounaud S."/>
            <person name="Singh I."/>
            <person name="Joardar V."/>
            <person name="Pakala S."/>
            <person name="Pakala S."/>
            <person name="Venepally P."/>
            <person name="Chung J.K."/>
            <person name="Losada L."/>
            <person name="Nierman W.C."/>
        </authorList>
    </citation>
    <scope>NUCLEOTIDE SEQUENCE [LARGE SCALE GENOMIC DNA]</scope>
    <source>
        <strain evidence="5 8">NIH1004</strain>
    </source>
</reference>
<proteinExistence type="inferred from homology"/>
<dbReference type="Proteomes" id="UP000324241">
    <property type="component" value="Unassembled WGS sequence"/>
</dbReference>
<dbReference type="CDD" id="cd05233">
    <property type="entry name" value="SDR_c"/>
    <property type="match status" value="1"/>
</dbReference>
<reference evidence="6 7" key="1">
    <citation type="submission" date="2019-03" db="EMBL/GenBank/DDBJ databases">
        <title>The genome sequence of a newly discovered highly antifungal drug resistant Aspergillus species, Aspergillus tanneri NIH 1004.</title>
        <authorList>
            <person name="Mounaud S."/>
            <person name="Singh I."/>
            <person name="Joardar V."/>
            <person name="Pakala S."/>
            <person name="Pakala S."/>
            <person name="Venepally P."/>
            <person name="Hoover J."/>
            <person name="Nierman W."/>
            <person name="Chung J."/>
            <person name="Losada L."/>
        </authorList>
    </citation>
    <scope>NUCLEOTIDE SEQUENCE [LARGE SCALE GENOMIC DNA]</scope>
    <source>
        <strain evidence="6 7">NIH1004</strain>
    </source>
</reference>
<keyword evidence="2" id="KW-0521">NADP</keyword>
<dbReference type="InterPro" id="IPR002347">
    <property type="entry name" value="SDR_fam"/>
</dbReference>
<dbReference type="GeneID" id="54324462"/>
<comment type="caution">
    <text evidence="6">The sequence shown here is derived from an EMBL/GenBank/DDBJ whole genome shotgun (WGS) entry which is preliminary data.</text>
</comment>
<name>A0A4S3JTM8_9EURO</name>